<dbReference type="EMBL" id="JAEAOA010002176">
    <property type="protein sequence ID" value="KAK3599730.1"/>
    <property type="molecule type" value="Genomic_DNA"/>
</dbReference>
<dbReference type="PANTHER" id="PTHR19143">
    <property type="entry name" value="FIBRINOGEN/TENASCIN/ANGIOPOEITIN"/>
    <property type="match status" value="1"/>
</dbReference>
<dbReference type="SUPFAM" id="SSF56496">
    <property type="entry name" value="Fibrinogen C-terminal domain-like"/>
    <property type="match status" value="1"/>
</dbReference>
<protein>
    <recommendedName>
        <fullName evidence="1">Fibrinogen C-terminal domain-containing protein</fullName>
    </recommendedName>
</protein>
<dbReference type="Pfam" id="PF00147">
    <property type="entry name" value="Fibrinogen_C"/>
    <property type="match status" value="1"/>
</dbReference>
<name>A0AAE0W4A0_9BIVA</name>
<dbReference type="PANTHER" id="PTHR19143:SF458">
    <property type="entry name" value="FIBRINOGEN C-TERMINAL DOMAIN-CONTAINING PROTEIN-RELATED"/>
    <property type="match status" value="1"/>
</dbReference>
<accession>A0AAE0W4A0</accession>
<gene>
    <name evidence="2" type="ORF">CHS0354_037203</name>
</gene>
<dbReference type="InterPro" id="IPR036056">
    <property type="entry name" value="Fibrinogen-like_C"/>
</dbReference>
<dbReference type="InterPro" id="IPR002181">
    <property type="entry name" value="Fibrinogen_a/b/g_C_dom"/>
</dbReference>
<dbReference type="AlphaFoldDB" id="A0AAE0W4A0"/>
<dbReference type="InterPro" id="IPR014716">
    <property type="entry name" value="Fibrinogen_a/b/g_C_1"/>
</dbReference>
<keyword evidence="3" id="KW-1185">Reference proteome</keyword>
<feature type="domain" description="Fibrinogen C-terminal" evidence="1">
    <location>
        <begin position="16"/>
        <end position="152"/>
    </location>
</feature>
<evidence type="ECO:0000313" key="3">
    <source>
        <dbReference type="Proteomes" id="UP001195483"/>
    </source>
</evidence>
<sequence>MQFDQVKQIFLKTYTSLLDNSFRNFRNLLDLDTEAVDYQDIRSIGYNLSCRNQENKGLLRSDHILQRRFNGSVEFNRTRAEYEIGFGDLEGELWLGWYELRIDLVYRGNQKWFAKYNVFRVADTNNKYRLELDGYSGTVGNSMIGHYGKQFSAGNSMMGHYRKLFSAGHIMRDHYGKQFSAGNSILGHYGKQFSVGKSMMGHYGKQFSAGKSMMGHYEKQFSAGNSMMGHYGKQFSTGNSMMGHYEKQFSATD</sequence>
<reference evidence="2" key="2">
    <citation type="journal article" date="2021" name="Genome Biol. Evol.">
        <title>Developing a high-quality reference genome for a parasitic bivalve with doubly uniparental inheritance (Bivalvia: Unionida).</title>
        <authorList>
            <person name="Smith C.H."/>
        </authorList>
    </citation>
    <scope>NUCLEOTIDE SEQUENCE</scope>
    <source>
        <strain evidence="2">CHS0354</strain>
        <tissue evidence="2">Mantle</tissue>
    </source>
</reference>
<comment type="caution">
    <text evidence="2">The sequence shown here is derived from an EMBL/GenBank/DDBJ whole genome shotgun (WGS) entry which is preliminary data.</text>
</comment>
<dbReference type="Proteomes" id="UP001195483">
    <property type="component" value="Unassembled WGS sequence"/>
</dbReference>
<dbReference type="Gene3D" id="3.90.215.10">
    <property type="entry name" value="Gamma Fibrinogen, chain A, domain 1"/>
    <property type="match status" value="1"/>
</dbReference>
<dbReference type="SMART" id="SM00186">
    <property type="entry name" value="FBG"/>
    <property type="match status" value="1"/>
</dbReference>
<reference evidence="2" key="1">
    <citation type="journal article" date="2021" name="Genome Biol. Evol.">
        <title>A High-Quality Reference Genome for a Parasitic Bivalve with Doubly Uniparental Inheritance (Bivalvia: Unionida).</title>
        <authorList>
            <person name="Smith C.H."/>
        </authorList>
    </citation>
    <scope>NUCLEOTIDE SEQUENCE</scope>
    <source>
        <strain evidence="2">CHS0354</strain>
    </source>
</reference>
<dbReference type="InterPro" id="IPR050373">
    <property type="entry name" value="Fibrinogen_C-term_domain"/>
</dbReference>
<dbReference type="GO" id="GO:0005615">
    <property type="term" value="C:extracellular space"/>
    <property type="evidence" value="ECO:0007669"/>
    <property type="project" value="TreeGrafter"/>
</dbReference>
<organism evidence="2 3">
    <name type="scientific">Potamilus streckersoni</name>
    <dbReference type="NCBI Taxonomy" id="2493646"/>
    <lineage>
        <taxon>Eukaryota</taxon>
        <taxon>Metazoa</taxon>
        <taxon>Spiralia</taxon>
        <taxon>Lophotrochozoa</taxon>
        <taxon>Mollusca</taxon>
        <taxon>Bivalvia</taxon>
        <taxon>Autobranchia</taxon>
        <taxon>Heteroconchia</taxon>
        <taxon>Palaeoheterodonta</taxon>
        <taxon>Unionida</taxon>
        <taxon>Unionoidea</taxon>
        <taxon>Unionidae</taxon>
        <taxon>Ambleminae</taxon>
        <taxon>Lampsilini</taxon>
        <taxon>Potamilus</taxon>
    </lineage>
</organism>
<reference evidence="2" key="3">
    <citation type="submission" date="2023-05" db="EMBL/GenBank/DDBJ databases">
        <authorList>
            <person name="Smith C.H."/>
        </authorList>
    </citation>
    <scope>NUCLEOTIDE SEQUENCE</scope>
    <source>
        <strain evidence="2">CHS0354</strain>
        <tissue evidence="2">Mantle</tissue>
    </source>
</reference>
<proteinExistence type="predicted"/>
<evidence type="ECO:0000259" key="1">
    <source>
        <dbReference type="PROSITE" id="PS51406"/>
    </source>
</evidence>
<evidence type="ECO:0000313" key="2">
    <source>
        <dbReference type="EMBL" id="KAK3599730.1"/>
    </source>
</evidence>
<dbReference type="PROSITE" id="PS51406">
    <property type="entry name" value="FIBRINOGEN_C_2"/>
    <property type="match status" value="1"/>
</dbReference>